<sequence length="347" mass="37659">MTEKKHPFSLDRPATIKDVAALAGVSHSTVSRALNHPEILSEETKEKIFDCIKKLDYQPNPFGRGLQTSHSKTVALLVPSISNLAFANFTHGVQTALEEKNTQYGLIIFSSDENRAKERFICSSLRQHWVDGVIFVSSAGGTPPTQLLPEKMAKVLVERSNPSQKIDSLLLNLDEGVKTACTHLFHLGHTRIAAIIGDATSITSQERLQAFHKAMSDLGLTIKEGYVEQGMWTSRGGWDAMIKLLTLKEPPSAVFTITDTMALGAIGAASYLGLKVPEDVSVIGFNNEPGSAEFNPPLTTLDASSLAMGKQAAETLLARIQDPQRPAVEIKYAVTLITRASTAPPKK</sequence>
<dbReference type="KEGG" id="fwa:DCMF_14710"/>
<organism evidence="5 6">
    <name type="scientific">Formimonas warabiya</name>
    <dbReference type="NCBI Taxonomy" id="1761012"/>
    <lineage>
        <taxon>Bacteria</taxon>
        <taxon>Bacillati</taxon>
        <taxon>Bacillota</taxon>
        <taxon>Clostridia</taxon>
        <taxon>Eubacteriales</taxon>
        <taxon>Peptococcaceae</taxon>
        <taxon>Candidatus Formimonas</taxon>
    </lineage>
</organism>
<proteinExistence type="predicted"/>
<keyword evidence="1" id="KW-0805">Transcription regulation</keyword>
<dbReference type="PROSITE" id="PS50932">
    <property type="entry name" value="HTH_LACI_2"/>
    <property type="match status" value="1"/>
</dbReference>
<keyword evidence="6" id="KW-1185">Reference proteome</keyword>
<dbReference type="EMBL" id="CP017634">
    <property type="protein sequence ID" value="ATW25851.1"/>
    <property type="molecule type" value="Genomic_DNA"/>
</dbReference>
<keyword evidence="2" id="KW-0238">DNA-binding</keyword>
<protein>
    <recommendedName>
        <fullName evidence="4">HTH lacI-type domain-containing protein</fullName>
    </recommendedName>
</protein>
<dbReference type="PRINTS" id="PR00036">
    <property type="entry name" value="HTHLACI"/>
</dbReference>
<dbReference type="Gene3D" id="3.40.50.2300">
    <property type="match status" value="2"/>
</dbReference>
<feature type="domain" description="HTH lacI-type" evidence="4">
    <location>
        <begin position="14"/>
        <end position="68"/>
    </location>
</feature>
<name>A0A3G1KTR3_FORW1</name>
<dbReference type="PROSITE" id="PS00356">
    <property type="entry name" value="HTH_LACI_1"/>
    <property type="match status" value="1"/>
</dbReference>
<evidence type="ECO:0000313" key="5">
    <source>
        <dbReference type="EMBL" id="ATW25851.1"/>
    </source>
</evidence>
<dbReference type="GO" id="GO:0003700">
    <property type="term" value="F:DNA-binding transcription factor activity"/>
    <property type="evidence" value="ECO:0007669"/>
    <property type="project" value="TreeGrafter"/>
</dbReference>
<evidence type="ECO:0000256" key="3">
    <source>
        <dbReference type="ARBA" id="ARBA00023163"/>
    </source>
</evidence>
<dbReference type="Gene3D" id="1.10.260.40">
    <property type="entry name" value="lambda repressor-like DNA-binding domains"/>
    <property type="match status" value="1"/>
</dbReference>
<dbReference type="Pfam" id="PF13377">
    <property type="entry name" value="Peripla_BP_3"/>
    <property type="match status" value="1"/>
</dbReference>
<dbReference type="InterPro" id="IPR000843">
    <property type="entry name" value="HTH_LacI"/>
</dbReference>
<evidence type="ECO:0000256" key="1">
    <source>
        <dbReference type="ARBA" id="ARBA00023015"/>
    </source>
</evidence>
<dbReference type="GO" id="GO:0000976">
    <property type="term" value="F:transcription cis-regulatory region binding"/>
    <property type="evidence" value="ECO:0007669"/>
    <property type="project" value="TreeGrafter"/>
</dbReference>
<dbReference type="AlphaFoldDB" id="A0A3G1KTR3"/>
<dbReference type="InterPro" id="IPR028082">
    <property type="entry name" value="Peripla_BP_I"/>
</dbReference>
<dbReference type="SUPFAM" id="SSF47413">
    <property type="entry name" value="lambda repressor-like DNA-binding domains"/>
    <property type="match status" value="1"/>
</dbReference>
<dbReference type="CDD" id="cd06267">
    <property type="entry name" value="PBP1_LacI_sugar_binding-like"/>
    <property type="match status" value="1"/>
</dbReference>
<accession>A0A3G1KTR3</accession>
<dbReference type="SMART" id="SM00354">
    <property type="entry name" value="HTH_LACI"/>
    <property type="match status" value="1"/>
</dbReference>
<dbReference type="InterPro" id="IPR010982">
    <property type="entry name" value="Lambda_DNA-bd_dom_sf"/>
</dbReference>
<dbReference type="PANTHER" id="PTHR30146">
    <property type="entry name" value="LACI-RELATED TRANSCRIPTIONAL REPRESSOR"/>
    <property type="match status" value="1"/>
</dbReference>
<evidence type="ECO:0000313" key="6">
    <source>
        <dbReference type="Proteomes" id="UP000323521"/>
    </source>
</evidence>
<dbReference type="InterPro" id="IPR046335">
    <property type="entry name" value="LacI/GalR-like_sensor"/>
</dbReference>
<gene>
    <name evidence="5" type="ORF">DCMF_14710</name>
</gene>
<dbReference type="PANTHER" id="PTHR30146:SF109">
    <property type="entry name" value="HTH-TYPE TRANSCRIPTIONAL REGULATOR GALS"/>
    <property type="match status" value="1"/>
</dbReference>
<evidence type="ECO:0000256" key="2">
    <source>
        <dbReference type="ARBA" id="ARBA00023125"/>
    </source>
</evidence>
<reference evidence="5 6" key="1">
    <citation type="submission" date="2016-10" db="EMBL/GenBank/DDBJ databases">
        <title>Complete Genome Sequence of Peptococcaceae strain DCMF.</title>
        <authorList>
            <person name="Edwards R.J."/>
            <person name="Holland S.I."/>
            <person name="Deshpande N.P."/>
            <person name="Wong Y.K."/>
            <person name="Ertan H."/>
            <person name="Manefield M."/>
            <person name="Russell T.L."/>
            <person name="Lee M.J."/>
        </authorList>
    </citation>
    <scope>NUCLEOTIDE SEQUENCE [LARGE SCALE GENOMIC DNA]</scope>
    <source>
        <strain evidence="5 6">DCMF</strain>
    </source>
</reference>
<dbReference type="SUPFAM" id="SSF53822">
    <property type="entry name" value="Periplasmic binding protein-like I"/>
    <property type="match status" value="1"/>
</dbReference>
<dbReference type="Pfam" id="PF00356">
    <property type="entry name" value="LacI"/>
    <property type="match status" value="1"/>
</dbReference>
<dbReference type="RefSeq" id="WP_148135114.1">
    <property type="nucleotide sequence ID" value="NZ_CP017634.1"/>
</dbReference>
<dbReference type="Proteomes" id="UP000323521">
    <property type="component" value="Chromosome"/>
</dbReference>
<dbReference type="CDD" id="cd01392">
    <property type="entry name" value="HTH_LacI"/>
    <property type="match status" value="1"/>
</dbReference>
<keyword evidence="3" id="KW-0804">Transcription</keyword>
<evidence type="ECO:0000259" key="4">
    <source>
        <dbReference type="PROSITE" id="PS50932"/>
    </source>
</evidence>
<dbReference type="OrthoDB" id="9789891at2"/>